<dbReference type="RefSeq" id="WP_417922599.1">
    <property type="nucleotide sequence ID" value="NZ_JBHSFS010000003.1"/>
</dbReference>
<dbReference type="EMBL" id="JBHSFS010000003">
    <property type="protein sequence ID" value="MFC4512940.1"/>
    <property type="molecule type" value="Genomic_DNA"/>
</dbReference>
<dbReference type="PANTHER" id="PTHR43775:SF51">
    <property type="entry name" value="INACTIVE PHENOLPHTHIOCEROL SYNTHESIS POLYKETIDE SYNTHASE TYPE I PKS1-RELATED"/>
    <property type="match status" value="1"/>
</dbReference>
<comment type="caution">
    <text evidence="13">The sequence shown here is derived from an EMBL/GenBank/DDBJ whole genome shotgun (WGS) entry which is preliminary data.</text>
</comment>
<dbReference type="SUPFAM" id="SSF47336">
    <property type="entry name" value="ACP-like"/>
    <property type="match status" value="1"/>
</dbReference>
<feature type="active site" description="Proton acceptor; for dehydratase activity" evidence="8">
    <location>
        <position position="1545"/>
    </location>
</feature>
<feature type="active site" description="Proton donor; for dehydratase activity" evidence="8">
    <location>
        <position position="1701"/>
    </location>
</feature>
<dbReference type="SUPFAM" id="SSF55048">
    <property type="entry name" value="Probable ACP-binding domain of malonyl-CoA ACP transacylase"/>
    <property type="match status" value="1"/>
</dbReference>
<dbReference type="InterPro" id="IPR001227">
    <property type="entry name" value="Ac_transferase_dom_sf"/>
</dbReference>
<dbReference type="InterPro" id="IPR009081">
    <property type="entry name" value="PP-bd_ACP"/>
</dbReference>
<dbReference type="Pfam" id="PF08659">
    <property type="entry name" value="KR"/>
    <property type="match status" value="1"/>
</dbReference>
<feature type="domain" description="PKS/mFAS DH" evidence="12">
    <location>
        <begin position="1513"/>
        <end position="1786"/>
    </location>
</feature>
<evidence type="ECO:0000256" key="1">
    <source>
        <dbReference type="ARBA" id="ARBA00004792"/>
    </source>
</evidence>
<evidence type="ECO:0000256" key="4">
    <source>
        <dbReference type="ARBA" id="ARBA00022679"/>
    </source>
</evidence>
<comment type="pathway">
    <text evidence="1">Antibiotic biosynthesis.</text>
</comment>
<dbReference type="Gene3D" id="3.10.129.110">
    <property type="entry name" value="Polyketide synthase dehydratase"/>
    <property type="match status" value="1"/>
</dbReference>
<evidence type="ECO:0000259" key="10">
    <source>
        <dbReference type="PROSITE" id="PS50075"/>
    </source>
</evidence>
<feature type="domain" description="Carrier" evidence="10">
    <location>
        <begin position="1001"/>
        <end position="1077"/>
    </location>
</feature>
<dbReference type="Gene3D" id="3.40.47.10">
    <property type="match status" value="1"/>
</dbReference>
<evidence type="ECO:0000259" key="12">
    <source>
        <dbReference type="PROSITE" id="PS52019"/>
    </source>
</evidence>
<dbReference type="PROSITE" id="PS50075">
    <property type="entry name" value="CARRIER"/>
    <property type="match status" value="1"/>
</dbReference>
<dbReference type="Proteomes" id="UP001595990">
    <property type="component" value="Unassembled WGS sequence"/>
</dbReference>
<sequence length="1972" mass="202895">MKCPVAIVGMACRYPDADGPDELWRTVLAGRRAFRRIPPERLRVADYAPGTAGDGDDIVAERAAVLEGWAFDRQAFRVPGGAYRAADLTHWLALDVAAAALRDAGLAEGEGPEGPVGPVGFDRDRVGVVIGNSLTGEFSRTGLLRLRWPYVRRTVDTVLGRHGLAEGERRELLGELEELYKSPFPVPGDESLAGGLANTISGRICNHFGFHGAGYTVDAACASSLVSVVTACTALAAGDLDLALAGGVDLSLDPFELVGFSRLGALARGPMRVYDRNPTGFLPGEGCGVLVLARAEDARRLGLRAYAVVEGWGLSSDGHGGLTRPERTGQALALRRAYERAGFAPATAGLIEGHGTGTAVGDEVELAVLGAALGSGGGTPVALGSVKANIGHTKAAAGAAGLIKAALAVHHGVLPPTTGCDDPHPLLTAPLRTLGEPEDWPGRAVPRRASVNSVGFGGVNAHVVLESVGSRRHPYAYPRPYVPAPGWEVFPVGGDDAGEVAGRLLRLAGTAESLSEAELTDVAAELAASTDGKGAAARVAVAASSPGELAERLRAAANSLGRRPGFHGESAAGVFTGVGPTARLGLLFPGQGTAGGRVGPLGRMVGVGDLLAEVPDGRGDDVDTAVVQPAMVAASLAGLRYLDRLGVHARAALGHSLGELTALTWAGALPPAAAVRLARARGDLMARYAEGGGGMLAVAASVETAESLLAGTDAVIAAVNGPDRLTVAGPMPSLALVRAEARRRGVGVVALAVSHAFHSVAMRPALPELEKCFMEVGFGRLTGTVVSSVTAAVLGPDTDVAALLTQQVTAPVRFGEAVGELARHVDVLVEVGAGTTVSGPARDNTTAPVLTLDVTGGVGALATTTAALFAACGADVRAWTAGRFHRRLDVNRPRVFLSNPCEAVPDPVPDPVPDAALSPFPPGASPRSPEAPPRQPERGSAREGGGGGVAAPGESGSPGLPPSGSGFLPPEPETPAESAGGVATTDAAGGPGAEPPAAGGGGPLSTIRSLIATALELPADAIRDDDLLLSDLHVNSLRLAQIAADAARALGREAPVDTGALVTASVAGLAAHIAALPASRGEGEGDAPVEGVAPWVRAFTHRLVPWSNGRATTRTAFTWTRLVPDDHPLADAIHAAFPTTDDADADAVPATVVALPPDPTPVECVAALHAAAANAEAPLLLLHHRAVGDVVARSVAAERPGLSCLVVDAPPHPEGVRRAADEAVARGIAGYAEIVLDDTGRPHAPVTGHRPLPAHDAAAIPLGPGDVCLVTGGAKGIGAESALALTRATGARLVLLGRSAPGDDAEVDTWLRRFADEKTTALYVTADVTDPAGVRRRVAEAEARLGPVTAVLHCAGRNEPGRLEAVTPERLRAACAPKRDGLDAVLAAVDTRRLRLLVAFGSVIARIGLPGEADYALANDLMRRRVDELAEALPHCRCLTVEWSQWEGAGMAQRLGAVETLRRQGVAPIPVADGTKILLSLLGAPDLPSTVLVAGRLPRAETLRHADESLPLLRFLERPLVHQPGVEVVADARVGLGGDPYLADHALDGVPLLPAVVGLEAMAQAAAAVTGHDGVLTVTEAAFERPVTVPPEGSRTVRVAALRHDDGTVVAVVRSDETGFSADHFRAVYRMGGESTRAPAAAATPAARSPHYGELFFHGPRFRRVVRYRRLSGRHCVAEVAAGGAGEWFSGFHSPRLLLGDAALRDAYVHVLQGCVPHRRVLPVGVDAVRFHGPAPSEGTVIVHAHETARDADGYRYDVRVESEAGTLLEMWHGLRLKDVGPLPRPAGAPWPAELLGPYLTRVLDRLLPEARADLAAGPTADGLFPGTDGFRRAAHLGDRVLAAVAGRPVAVDWAPVPDAPPERWRSLLGPRAAAVADEADRATGGPPGHGYARLLTCRQTLLALGARPDAPLRVERTAADGWVLLRAGDLAVATVVVRVADLPAPVAVAVGSGPPVRVPRAARVRVAGGSA</sequence>
<dbReference type="InterPro" id="IPR036291">
    <property type="entry name" value="NAD(P)-bd_dom_sf"/>
</dbReference>
<evidence type="ECO:0000256" key="6">
    <source>
        <dbReference type="ARBA" id="ARBA00023268"/>
    </source>
</evidence>
<dbReference type="InterPro" id="IPR014030">
    <property type="entry name" value="Ketoacyl_synth_N"/>
</dbReference>
<name>A0ABV9BFW3_9ACTN</name>
<dbReference type="InterPro" id="IPR016035">
    <property type="entry name" value="Acyl_Trfase/lysoPLipase"/>
</dbReference>
<keyword evidence="4" id="KW-0808">Transferase</keyword>
<dbReference type="InterPro" id="IPR057326">
    <property type="entry name" value="KR_dom"/>
</dbReference>
<keyword evidence="3" id="KW-0597">Phosphoprotein</keyword>
<dbReference type="Pfam" id="PF00109">
    <property type="entry name" value="ketoacyl-synt"/>
    <property type="match status" value="1"/>
</dbReference>
<dbReference type="InterPro" id="IPR016036">
    <property type="entry name" value="Malonyl_transacylase_ACP-bd"/>
</dbReference>
<dbReference type="PROSITE" id="PS52004">
    <property type="entry name" value="KS3_2"/>
    <property type="match status" value="1"/>
</dbReference>
<keyword evidence="14" id="KW-1185">Reference proteome</keyword>
<dbReference type="InterPro" id="IPR049900">
    <property type="entry name" value="PKS_mFAS_DH"/>
</dbReference>
<dbReference type="Gene3D" id="3.40.366.10">
    <property type="entry name" value="Malonyl-Coenzyme A Acyl Carrier Protein, domain 2"/>
    <property type="match status" value="1"/>
</dbReference>
<dbReference type="CDD" id="cd08953">
    <property type="entry name" value="KR_2_SDR_x"/>
    <property type="match status" value="1"/>
</dbReference>
<dbReference type="Gene3D" id="1.10.1200.10">
    <property type="entry name" value="ACP-like"/>
    <property type="match status" value="1"/>
</dbReference>
<feature type="compositionally biased region" description="Pro residues" evidence="9">
    <location>
        <begin position="919"/>
        <end position="934"/>
    </location>
</feature>
<evidence type="ECO:0000256" key="3">
    <source>
        <dbReference type="ARBA" id="ARBA00022553"/>
    </source>
</evidence>
<keyword evidence="6" id="KW-0511">Multifunctional enzyme</keyword>
<dbReference type="InterPro" id="IPR020841">
    <property type="entry name" value="PKS_Beta-ketoAc_synthase_dom"/>
</dbReference>
<dbReference type="InterPro" id="IPR014043">
    <property type="entry name" value="Acyl_transferase_dom"/>
</dbReference>
<dbReference type="CDD" id="cd00833">
    <property type="entry name" value="PKS"/>
    <property type="match status" value="1"/>
</dbReference>
<accession>A0ABV9BFW3</accession>
<evidence type="ECO:0000256" key="5">
    <source>
        <dbReference type="ARBA" id="ARBA00023194"/>
    </source>
</evidence>
<dbReference type="InterPro" id="IPR014031">
    <property type="entry name" value="Ketoacyl_synth_C"/>
</dbReference>
<dbReference type="InterPro" id="IPR042104">
    <property type="entry name" value="PKS_dehydratase_sf"/>
</dbReference>
<evidence type="ECO:0000259" key="11">
    <source>
        <dbReference type="PROSITE" id="PS52004"/>
    </source>
</evidence>
<dbReference type="Gene3D" id="3.40.50.720">
    <property type="entry name" value="NAD(P)-binding Rossmann-like Domain"/>
    <property type="match status" value="1"/>
</dbReference>
<feature type="region of interest" description="N-terminal hotdog fold" evidence="8">
    <location>
        <begin position="1513"/>
        <end position="1632"/>
    </location>
</feature>
<feature type="domain" description="Ketosynthase family 3 (KS3)" evidence="11">
    <location>
        <begin position="2"/>
        <end position="467"/>
    </location>
</feature>
<dbReference type="Pfam" id="PF21089">
    <property type="entry name" value="PKS_DH_N"/>
    <property type="match status" value="1"/>
</dbReference>
<dbReference type="InterPro" id="IPR013968">
    <property type="entry name" value="PKS_KR"/>
</dbReference>
<keyword evidence="5" id="KW-0045">Antibiotic biosynthesis</keyword>
<dbReference type="Pfam" id="PF14765">
    <property type="entry name" value="PS-DH"/>
    <property type="match status" value="1"/>
</dbReference>
<feature type="compositionally biased region" description="Low complexity" evidence="9">
    <location>
        <begin position="951"/>
        <end position="968"/>
    </location>
</feature>
<dbReference type="SUPFAM" id="SSF51735">
    <property type="entry name" value="NAD(P)-binding Rossmann-fold domains"/>
    <property type="match status" value="1"/>
</dbReference>
<dbReference type="InterPro" id="IPR050091">
    <property type="entry name" value="PKS_NRPS_Biosynth_Enz"/>
</dbReference>
<dbReference type="SMART" id="SM00822">
    <property type="entry name" value="PKS_KR"/>
    <property type="match status" value="1"/>
</dbReference>
<dbReference type="SMART" id="SM00826">
    <property type="entry name" value="PKS_DH"/>
    <property type="match status" value="1"/>
</dbReference>
<dbReference type="InterPro" id="IPR020807">
    <property type="entry name" value="PKS_DH"/>
</dbReference>
<dbReference type="SUPFAM" id="SSF53901">
    <property type="entry name" value="Thiolase-like"/>
    <property type="match status" value="1"/>
</dbReference>
<proteinExistence type="predicted"/>
<dbReference type="SMART" id="SM00827">
    <property type="entry name" value="PKS_AT"/>
    <property type="match status" value="1"/>
</dbReference>
<feature type="region of interest" description="Disordered" evidence="9">
    <location>
        <begin position="906"/>
        <end position="1001"/>
    </location>
</feature>
<feature type="region of interest" description="C-terminal hotdog fold" evidence="8">
    <location>
        <begin position="1643"/>
        <end position="1786"/>
    </location>
</feature>
<dbReference type="SUPFAM" id="SSF52151">
    <property type="entry name" value="FabD/lysophospholipase-like"/>
    <property type="match status" value="1"/>
</dbReference>
<feature type="compositionally biased region" description="Low complexity" evidence="9">
    <location>
        <begin position="979"/>
        <end position="988"/>
    </location>
</feature>
<evidence type="ECO:0000256" key="2">
    <source>
        <dbReference type="ARBA" id="ARBA00022450"/>
    </source>
</evidence>
<organism evidence="13 14">
    <name type="scientific">Streptomyces ehimensis</name>
    <dbReference type="NCBI Taxonomy" id="68195"/>
    <lineage>
        <taxon>Bacteria</taxon>
        <taxon>Bacillati</taxon>
        <taxon>Actinomycetota</taxon>
        <taxon>Actinomycetes</taxon>
        <taxon>Kitasatosporales</taxon>
        <taxon>Streptomycetaceae</taxon>
        <taxon>Streptomyces</taxon>
    </lineage>
</organism>
<evidence type="ECO:0000313" key="14">
    <source>
        <dbReference type="Proteomes" id="UP001595990"/>
    </source>
</evidence>
<reference evidence="14" key="1">
    <citation type="journal article" date="2019" name="Int. J. Syst. Evol. Microbiol.">
        <title>The Global Catalogue of Microorganisms (GCM) 10K type strain sequencing project: providing services to taxonomists for standard genome sequencing and annotation.</title>
        <authorList>
            <consortium name="The Broad Institute Genomics Platform"/>
            <consortium name="The Broad Institute Genome Sequencing Center for Infectious Disease"/>
            <person name="Wu L."/>
            <person name="Ma J."/>
        </authorList>
    </citation>
    <scope>NUCLEOTIDE SEQUENCE [LARGE SCALE GENOMIC DNA]</scope>
    <source>
        <strain evidence="14">CECT 8064</strain>
    </source>
</reference>
<gene>
    <name evidence="13" type="ORF">ACFPEN_08320</name>
</gene>
<dbReference type="InterPro" id="IPR049551">
    <property type="entry name" value="PKS_DH_C"/>
</dbReference>
<keyword evidence="7" id="KW-0012">Acyltransferase</keyword>
<dbReference type="Pfam" id="PF00698">
    <property type="entry name" value="Acyl_transf_1"/>
    <property type="match status" value="1"/>
</dbReference>
<dbReference type="InterPro" id="IPR036736">
    <property type="entry name" value="ACP-like_sf"/>
</dbReference>
<dbReference type="Pfam" id="PF02801">
    <property type="entry name" value="Ketoacyl-synt_C"/>
    <property type="match status" value="1"/>
</dbReference>
<dbReference type="PROSITE" id="PS52019">
    <property type="entry name" value="PKS_MFAS_DH"/>
    <property type="match status" value="1"/>
</dbReference>
<evidence type="ECO:0000256" key="7">
    <source>
        <dbReference type="ARBA" id="ARBA00023315"/>
    </source>
</evidence>
<evidence type="ECO:0000313" key="13">
    <source>
        <dbReference type="EMBL" id="MFC4512940.1"/>
    </source>
</evidence>
<protein>
    <submittedName>
        <fullName evidence="13">SDR family NAD(P)-dependent oxidoreductase</fullName>
    </submittedName>
</protein>
<dbReference type="InterPro" id="IPR016039">
    <property type="entry name" value="Thiolase-like"/>
</dbReference>
<keyword evidence="2" id="KW-0596">Phosphopantetheine</keyword>
<dbReference type="InterPro" id="IPR049552">
    <property type="entry name" value="PKS_DH_N"/>
</dbReference>
<dbReference type="SMART" id="SM00825">
    <property type="entry name" value="PKS_KS"/>
    <property type="match status" value="1"/>
</dbReference>
<evidence type="ECO:0000256" key="8">
    <source>
        <dbReference type="PROSITE-ProRule" id="PRU01363"/>
    </source>
</evidence>
<dbReference type="PANTHER" id="PTHR43775">
    <property type="entry name" value="FATTY ACID SYNTHASE"/>
    <property type="match status" value="1"/>
</dbReference>
<evidence type="ECO:0000256" key="9">
    <source>
        <dbReference type="SAM" id="MobiDB-lite"/>
    </source>
</evidence>